<dbReference type="AlphaFoldDB" id="A0A1Y2HNB3"/>
<keyword evidence="2" id="KW-1185">Reference proteome</keyword>
<protein>
    <submittedName>
        <fullName evidence="1">Uncharacterized protein</fullName>
    </submittedName>
</protein>
<organism evidence="1 2">
    <name type="scientific">Catenaria anguillulae PL171</name>
    <dbReference type="NCBI Taxonomy" id="765915"/>
    <lineage>
        <taxon>Eukaryota</taxon>
        <taxon>Fungi</taxon>
        <taxon>Fungi incertae sedis</taxon>
        <taxon>Blastocladiomycota</taxon>
        <taxon>Blastocladiomycetes</taxon>
        <taxon>Blastocladiales</taxon>
        <taxon>Catenariaceae</taxon>
        <taxon>Catenaria</taxon>
    </lineage>
</organism>
<dbReference type="Proteomes" id="UP000193411">
    <property type="component" value="Unassembled WGS sequence"/>
</dbReference>
<gene>
    <name evidence="1" type="ORF">BCR44DRAFT_101012</name>
</gene>
<evidence type="ECO:0000313" key="2">
    <source>
        <dbReference type="Proteomes" id="UP000193411"/>
    </source>
</evidence>
<proteinExistence type="predicted"/>
<reference evidence="1 2" key="1">
    <citation type="submission" date="2016-07" db="EMBL/GenBank/DDBJ databases">
        <title>Pervasive Adenine N6-methylation of Active Genes in Fungi.</title>
        <authorList>
            <consortium name="DOE Joint Genome Institute"/>
            <person name="Mondo S.J."/>
            <person name="Dannebaum R.O."/>
            <person name="Kuo R.C."/>
            <person name="Labutti K."/>
            <person name="Haridas S."/>
            <person name="Kuo A."/>
            <person name="Salamov A."/>
            <person name="Ahrendt S.R."/>
            <person name="Lipzen A."/>
            <person name="Sullivan W."/>
            <person name="Andreopoulos W.B."/>
            <person name="Clum A."/>
            <person name="Lindquist E."/>
            <person name="Daum C."/>
            <person name="Ramamoorthy G.K."/>
            <person name="Gryganskyi A."/>
            <person name="Culley D."/>
            <person name="Magnuson J.K."/>
            <person name="James T.Y."/>
            <person name="O'Malley M.A."/>
            <person name="Stajich J.E."/>
            <person name="Spatafora J.W."/>
            <person name="Visel A."/>
            <person name="Grigoriev I.V."/>
        </authorList>
    </citation>
    <scope>NUCLEOTIDE SEQUENCE [LARGE SCALE GENOMIC DNA]</scope>
    <source>
        <strain evidence="1 2">PL171</strain>
    </source>
</reference>
<comment type="caution">
    <text evidence="1">The sequence shown here is derived from an EMBL/GenBank/DDBJ whole genome shotgun (WGS) entry which is preliminary data.</text>
</comment>
<sequence>FPTRTKPLYENCSVYGPDGQTLLFRCSRKKLDWYLTRSLAVPLSTTSIQLTFTPRGPGRANQPWYLEPKTNTCVICGSASGGLVMVSVVPHQYRRHLPLCVKS</sequence>
<feature type="non-terminal residue" evidence="1">
    <location>
        <position position="103"/>
    </location>
</feature>
<dbReference type="OrthoDB" id="5511684at2759"/>
<feature type="non-terminal residue" evidence="1">
    <location>
        <position position="1"/>
    </location>
</feature>
<evidence type="ECO:0000313" key="1">
    <source>
        <dbReference type="EMBL" id="ORZ35301.1"/>
    </source>
</evidence>
<dbReference type="EMBL" id="MCFL01000023">
    <property type="protein sequence ID" value="ORZ35301.1"/>
    <property type="molecule type" value="Genomic_DNA"/>
</dbReference>
<accession>A0A1Y2HNB3</accession>
<name>A0A1Y2HNB3_9FUNG</name>
<dbReference type="STRING" id="765915.A0A1Y2HNB3"/>